<dbReference type="CDD" id="cd09911">
    <property type="entry name" value="Lin0431_like"/>
    <property type="match status" value="1"/>
</dbReference>
<reference evidence="2 3" key="1">
    <citation type="submission" date="2018-07" db="EMBL/GenBank/DDBJ databases">
        <title>GABA Modulating Bacteria of the Human Gut Microbiota.</title>
        <authorList>
            <person name="Strandwitz P."/>
            <person name="Kim K.H."/>
            <person name="Terekhova D."/>
            <person name="Liu J.K."/>
            <person name="Sharma A."/>
            <person name="Levering J."/>
            <person name="Mcdonald D."/>
            <person name="Dietrich D."/>
            <person name="Ramadhar T.R."/>
            <person name="Lekbua A."/>
            <person name="Mroue N."/>
            <person name="Liston C."/>
            <person name="Stewart E.J."/>
            <person name="Dubin M.J."/>
            <person name="Zengler K."/>
            <person name="Knight R."/>
            <person name="Gilbert J.A."/>
            <person name="Clardy J."/>
            <person name="Lewis K."/>
        </authorList>
    </citation>
    <scope>NUCLEOTIDE SEQUENCE [LARGE SCALE GENOMIC DNA]</scope>
    <source>
        <strain evidence="2 3">KLE1738</strain>
    </source>
</reference>
<dbReference type="Gene3D" id="2.60.320.10">
    <property type="entry name" value="N-utilization substance G protein NusG, insert domain"/>
    <property type="match status" value="1"/>
</dbReference>
<name>A0A3E2B4Q1_9FIRM</name>
<sequence length="129" mass="13682">MPQASSGKPLRFWLLLIGLIALACVAGLVTLSLHRQSGAMVQITQDGQVVGTYSLQQPRTLRYESQDGGYNIVVIADGKVRVSEASCPDQVCVRTGPTDQTASPIACLPNRLVIQVIDNGTSSQLDGVS</sequence>
<accession>A0A3E2B4Q1</accession>
<dbReference type="RefSeq" id="WP_117141940.1">
    <property type="nucleotide sequence ID" value="NZ_CAKXKJ010000004.1"/>
</dbReference>
<dbReference type="GeneID" id="97995026"/>
<evidence type="ECO:0000313" key="2">
    <source>
        <dbReference type="EMBL" id="RFT06989.1"/>
    </source>
</evidence>
<dbReference type="AlphaFoldDB" id="A0A3E2B4Q1"/>
<dbReference type="Proteomes" id="UP000260649">
    <property type="component" value="Unassembled WGS sequence"/>
</dbReference>
<feature type="transmembrane region" description="Helical" evidence="1">
    <location>
        <begin position="12"/>
        <end position="33"/>
    </location>
</feature>
<dbReference type="OrthoDB" id="47603at2"/>
<dbReference type="InterPro" id="IPR038690">
    <property type="entry name" value="NusG_2_sf"/>
</dbReference>
<protein>
    <submittedName>
        <fullName evidence="2">NusG domain II-containing protein</fullName>
    </submittedName>
</protein>
<evidence type="ECO:0000256" key="1">
    <source>
        <dbReference type="SAM" id="Phobius"/>
    </source>
</evidence>
<comment type="caution">
    <text evidence="2">The sequence shown here is derived from an EMBL/GenBank/DDBJ whole genome shotgun (WGS) entry which is preliminary data.</text>
</comment>
<evidence type="ECO:0000313" key="3">
    <source>
        <dbReference type="Proteomes" id="UP000260649"/>
    </source>
</evidence>
<organism evidence="2 3">
    <name type="scientific">Evtepia gabavorous</name>
    <dbReference type="NCBI Taxonomy" id="2211183"/>
    <lineage>
        <taxon>Bacteria</taxon>
        <taxon>Bacillati</taxon>
        <taxon>Bacillota</taxon>
        <taxon>Clostridia</taxon>
        <taxon>Eubacteriales</taxon>
        <taxon>Evtepia</taxon>
    </lineage>
</organism>
<gene>
    <name evidence="2" type="ORF">DV520_04655</name>
</gene>
<proteinExistence type="predicted"/>
<keyword evidence="1" id="KW-0812">Transmembrane</keyword>
<keyword evidence="1" id="KW-1133">Transmembrane helix</keyword>
<keyword evidence="3" id="KW-1185">Reference proteome</keyword>
<dbReference type="EMBL" id="QQRQ01000005">
    <property type="protein sequence ID" value="RFT06989.1"/>
    <property type="molecule type" value="Genomic_DNA"/>
</dbReference>
<keyword evidence="1" id="KW-0472">Membrane</keyword>
<dbReference type="Pfam" id="PF07009">
    <property type="entry name" value="NusG_II"/>
    <property type="match status" value="1"/>
</dbReference>